<evidence type="ECO:0000313" key="1">
    <source>
        <dbReference type="EMBL" id="AGU14183.1"/>
    </source>
</evidence>
<reference evidence="1 2" key="1">
    <citation type="journal article" date="2013" name="Genome Announc.">
        <title>Whole-Genome Sequence of the Clinical Strain Corynebacterium argentoratense DSM 44202, Isolated from a Human Throat Specimen.</title>
        <authorList>
            <person name="Bomholt C."/>
            <person name="Glaub A."/>
            <person name="Gravermann K."/>
            <person name="Albersmeier A."/>
            <person name="Brinkrolf K."/>
            <person name="Ruckert C."/>
            <person name="Tauch A."/>
        </authorList>
    </citation>
    <scope>NUCLEOTIDE SEQUENCE [LARGE SCALE GENOMIC DNA]</scope>
    <source>
        <strain evidence="1">DSM 44202</strain>
    </source>
</reference>
<organism evidence="1 2">
    <name type="scientific">Corynebacterium argentoratense DSM 44202</name>
    <dbReference type="NCBI Taxonomy" id="1348662"/>
    <lineage>
        <taxon>Bacteria</taxon>
        <taxon>Bacillati</taxon>
        <taxon>Actinomycetota</taxon>
        <taxon>Actinomycetes</taxon>
        <taxon>Mycobacteriales</taxon>
        <taxon>Corynebacteriaceae</taxon>
        <taxon>Corynebacterium</taxon>
    </lineage>
</organism>
<dbReference type="KEGG" id="caz:CARG_02520"/>
<dbReference type="Proteomes" id="UP000016943">
    <property type="component" value="Chromosome"/>
</dbReference>
<keyword evidence="2" id="KW-1185">Reference proteome</keyword>
<dbReference type="STRING" id="1348662.CARG_02520"/>
<dbReference type="GO" id="GO:0006310">
    <property type="term" value="P:DNA recombination"/>
    <property type="evidence" value="ECO:0007669"/>
    <property type="project" value="InterPro"/>
</dbReference>
<dbReference type="GO" id="GO:0006281">
    <property type="term" value="P:DNA repair"/>
    <property type="evidence" value="ECO:0007669"/>
    <property type="project" value="InterPro"/>
</dbReference>
<accession>U3GUR6</accession>
<protein>
    <submittedName>
        <fullName evidence="1">Uncharacterized protein</fullName>
    </submittedName>
</protein>
<dbReference type="eggNOG" id="ENOG5033AQE">
    <property type="taxonomic scope" value="Bacteria"/>
</dbReference>
<dbReference type="InterPro" id="IPR036614">
    <property type="entry name" value="RusA-like_sf"/>
</dbReference>
<proteinExistence type="predicted"/>
<evidence type="ECO:0000313" key="2">
    <source>
        <dbReference type="Proteomes" id="UP000016943"/>
    </source>
</evidence>
<dbReference type="Gene3D" id="3.30.1330.70">
    <property type="entry name" value="Holliday junction resolvase RusA"/>
    <property type="match status" value="1"/>
</dbReference>
<name>U3GUR6_9CORY</name>
<dbReference type="AlphaFoldDB" id="U3GUR6"/>
<dbReference type="SUPFAM" id="SSF103084">
    <property type="entry name" value="Holliday junction resolvase RusA"/>
    <property type="match status" value="1"/>
</dbReference>
<dbReference type="GO" id="GO:0000287">
    <property type="term" value="F:magnesium ion binding"/>
    <property type="evidence" value="ECO:0007669"/>
    <property type="project" value="InterPro"/>
</dbReference>
<dbReference type="EMBL" id="CP006365">
    <property type="protein sequence ID" value="AGU14183.1"/>
    <property type="molecule type" value="Genomic_DNA"/>
</dbReference>
<sequence length="152" mass="16817">MRPFDDPHAPRALMVLPWDKPPLSLNVRKHHHAHATDVKAVRGLTALNAQQGGLHMMGWERYGRLSVRLHYLPRDKRRRDTDNLVATLKAVCDGLVDAGLAPDDTPAYMSKPEPIIHPAVKGLAPLMWLELATVPPGNYQLAGGLSSELNRS</sequence>
<gene>
    <name evidence="1" type="ORF">CARG_02520</name>
</gene>
<dbReference type="HOGENOM" id="CLU_118954_0_0_11"/>